<dbReference type="Proteomes" id="UP000814128">
    <property type="component" value="Unassembled WGS sequence"/>
</dbReference>
<evidence type="ECO:0000313" key="1">
    <source>
        <dbReference type="EMBL" id="KAI0035296.1"/>
    </source>
</evidence>
<comment type="caution">
    <text evidence="1">The sequence shown here is derived from an EMBL/GenBank/DDBJ whole genome shotgun (WGS) entry which is preliminary data.</text>
</comment>
<gene>
    <name evidence="1" type="ORF">K488DRAFT_10320</name>
</gene>
<sequence length="169" mass="19082">EDRLRKHVLDDFSKLFTKIFQSYPYVRAGDEESSDPVEKKWDELTDEEKSEVTDVANAYATSAELALHETCGDDKQKFKLVSSAFYGLRTLISAPRSLYLMLKFNLSKDDRAAVHRRISSGGLPASTLVHMSPEDLASEDQQKSRRELEDEALAQSILQKTRAPTAKIT</sequence>
<evidence type="ECO:0000313" key="2">
    <source>
        <dbReference type="Proteomes" id="UP000814128"/>
    </source>
</evidence>
<name>A0ACB8QV25_9AGAM</name>
<accession>A0ACB8QV25</accession>
<feature type="non-terminal residue" evidence="1">
    <location>
        <position position="169"/>
    </location>
</feature>
<proteinExistence type="predicted"/>
<feature type="non-terminal residue" evidence="1">
    <location>
        <position position="1"/>
    </location>
</feature>
<keyword evidence="2" id="KW-1185">Reference proteome</keyword>
<reference evidence="1" key="2">
    <citation type="journal article" date="2022" name="New Phytol.">
        <title>Evolutionary transition to the ectomycorrhizal habit in the genomes of a hyperdiverse lineage of mushroom-forming fungi.</title>
        <authorList>
            <person name="Looney B."/>
            <person name="Miyauchi S."/>
            <person name="Morin E."/>
            <person name="Drula E."/>
            <person name="Courty P.E."/>
            <person name="Kohler A."/>
            <person name="Kuo A."/>
            <person name="LaButti K."/>
            <person name="Pangilinan J."/>
            <person name="Lipzen A."/>
            <person name="Riley R."/>
            <person name="Andreopoulos W."/>
            <person name="He G."/>
            <person name="Johnson J."/>
            <person name="Nolan M."/>
            <person name="Tritt A."/>
            <person name="Barry K.W."/>
            <person name="Grigoriev I.V."/>
            <person name="Nagy L.G."/>
            <person name="Hibbett D."/>
            <person name="Henrissat B."/>
            <person name="Matheny P.B."/>
            <person name="Labbe J."/>
            <person name="Martin F.M."/>
        </authorList>
    </citation>
    <scope>NUCLEOTIDE SEQUENCE</scope>
    <source>
        <strain evidence="1">EC-137</strain>
    </source>
</reference>
<dbReference type="EMBL" id="MU273486">
    <property type="protein sequence ID" value="KAI0035296.1"/>
    <property type="molecule type" value="Genomic_DNA"/>
</dbReference>
<protein>
    <submittedName>
        <fullName evidence="1">Uncharacterized protein</fullName>
    </submittedName>
</protein>
<organism evidence="1 2">
    <name type="scientific">Vararia minispora EC-137</name>
    <dbReference type="NCBI Taxonomy" id="1314806"/>
    <lineage>
        <taxon>Eukaryota</taxon>
        <taxon>Fungi</taxon>
        <taxon>Dikarya</taxon>
        <taxon>Basidiomycota</taxon>
        <taxon>Agaricomycotina</taxon>
        <taxon>Agaricomycetes</taxon>
        <taxon>Russulales</taxon>
        <taxon>Lachnocladiaceae</taxon>
        <taxon>Vararia</taxon>
    </lineage>
</organism>
<reference evidence="1" key="1">
    <citation type="submission" date="2021-02" db="EMBL/GenBank/DDBJ databases">
        <authorList>
            <consortium name="DOE Joint Genome Institute"/>
            <person name="Ahrendt S."/>
            <person name="Looney B.P."/>
            <person name="Miyauchi S."/>
            <person name="Morin E."/>
            <person name="Drula E."/>
            <person name="Courty P.E."/>
            <person name="Chicoki N."/>
            <person name="Fauchery L."/>
            <person name="Kohler A."/>
            <person name="Kuo A."/>
            <person name="Labutti K."/>
            <person name="Pangilinan J."/>
            <person name="Lipzen A."/>
            <person name="Riley R."/>
            <person name="Andreopoulos W."/>
            <person name="He G."/>
            <person name="Johnson J."/>
            <person name="Barry K.W."/>
            <person name="Grigoriev I.V."/>
            <person name="Nagy L."/>
            <person name="Hibbett D."/>
            <person name="Henrissat B."/>
            <person name="Matheny P.B."/>
            <person name="Labbe J."/>
            <person name="Martin F."/>
        </authorList>
    </citation>
    <scope>NUCLEOTIDE SEQUENCE</scope>
    <source>
        <strain evidence="1">EC-137</strain>
    </source>
</reference>